<dbReference type="InterPro" id="IPR036390">
    <property type="entry name" value="WH_DNA-bd_sf"/>
</dbReference>
<dbReference type="InterPro" id="IPR000644">
    <property type="entry name" value="CBS_dom"/>
</dbReference>
<dbReference type="InterPro" id="IPR036388">
    <property type="entry name" value="WH-like_DNA-bd_sf"/>
</dbReference>
<dbReference type="KEGG" id="vte:BHY08_04020"/>
<reference evidence="4 5" key="1">
    <citation type="submission" date="2016-09" db="EMBL/GenBank/DDBJ databases">
        <title>Vagococcus teuberi sp. nov., isolated from the Malian artisanal sour milk fene.</title>
        <authorList>
            <person name="Wullschleger S."/>
            <person name="Seifert C."/>
            <person name="Baumgartner S."/>
            <person name="Lacroix C."/>
            <person name="Bonfoh B."/>
            <person name="Stevens M.J."/>
            <person name="Meile L."/>
        </authorList>
    </citation>
    <scope>NUCLEOTIDE SEQUENCE [LARGE SCALE GENOMIC DNA]</scope>
    <source>
        <strain evidence="4 5">DSM 21459</strain>
    </source>
</reference>
<dbReference type="PROSITE" id="PS51371">
    <property type="entry name" value="CBS"/>
    <property type="match status" value="2"/>
</dbReference>
<dbReference type="Pfam" id="PF00571">
    <property type="entry name" value="CBS"/>
    <property type="match status" value="2"/>
</dbReference>
<dbReference type="InterPro" id="IPR046342">
    <property type="entry name" value="CBS_dom_sf"/>
</dbReference>
<dbReference type="Gene3D" id="3.10.580.10">
    <property type="entry name" value="CBS-domain"/>
    <property type="match status" value="1"/>
</dbReference>
<proteinExistence type="predicted"/>
<evidence type="ECO:0000313" key="4">
    <source>
        <dbReference type="EMBL" id="APB31065.1"/>
    </source>
</evidence>
<dbReference type="PANTHER" id="PTHR48108:SF32">
    <property type="entry name" value="TRANSCRIPTIONAL REPRESSOR CCPN"/>
    <property type="match status" value="1"/>
</dbReference>
<dbReference type="SMART" id="SM00116">
    <property type="entry name" value="CBS"/>
    <property type="match status" value="2"/>
</dbReference>
<gene>
    <name evidence="4" type="ORF">BHY08_04020</name>
</gene>
<feature type="domain" description="CBS" evidence="3">
    <location>
        <begin position="100"/>
        <end position="157"/>
    </location>
</feature>
<evidence type="ECO:0000313" key="5">
    <source>
        <dbReference type="Proteomes" id="UP000191200"/>
    </source>
</evidence>
<name>A0A1J0A574_9ENTE</name>
<dbReference type="SUPFAM" id="SSF46785">
    <property type="entry name" value="Winged helix' DNA-binding domain"/>
    <property type="match status" value="1"/>
</dbReference>
<evidence type="ECO:0000256" key="1">
    <source>
        <dbReference type="ARBA" id="ARBA00022737"/>
    </source>
</evidence>
<organism evidence="4 5">
    <name type="scientific">Vagococcus teuberi</name>
    <dbReference type="NCBI Taxonomy" id="519472"/>
    <lineage>
        <taxon>Bacteria</taxon>
        <taxon>Bacillati</taxon>
        <taxon>Bacillota</taxon>
        <taxon>Bacilli</taxon>
        <taxon>Lactobacillales</taxon>
        <taxon>Enterococcaceae</taxon>
        <taxon>Vagococcus</taxon>
    </lineage>
</organism>
<dbReference type="CDD" id="cd04617">
    <property type="entry name" value="CBS_pair_CcpN"/>
    <property type="match status" value="1"/>
</dbReference>
<dbReference type="PIRSF" id="PIRSF026546">
    <property type="entry name" value="UCP026546_CBS_YqzB"/>
    <property type="match status" value="1"/>
</dbReference>
<dbReference type="EMBL" id="CP017267">
    <property type="protein sequence ID" value="APB31065.1"/>
    <property type="molecule type" value="Genomic_DNA"/>
</dbReference>
<dbReference type="AlphaFoldDB" id="A0A1J0A574"/>
<feature type="domain" description="CBS" evidence="3">
    <location>
        <begin position="165"/>
        <end position="225"/>
    </location>
</feature>
<keyword evidence="1" id="KW-0677">Repeat</keyword>
<keyword evidence="5" id="KW-1185">Reference proteome</keyword>
<dbReference type="Gene3D" id="1.10.10.10">
    <property type="entry name" value="Winged helix-like DNA-binding domain superfamily/Winged helix DNA-binding domain"/>
    <property type="match status" value="1"/>
</dbReference>
<sequence>MQQLKVPSVVRLITNKRGVFVELSERQKKIIEIVKTNEPISGDKIAEQLGLTKPTLRSDLAVLTMTGILDARPKVGYIYSGLPFDPLLQEHLFDVQVEEVMSNPVIIYPHTTIKDATTSLFMYDCGSLYVIDEESKDLIGLVSRKDLLRSLLNNQDLDLAIAIIMTRMPNLVVTYPDMTILEAGSLLSAHEIDSLPVLSRETNQVVGKLSKTKVVQHFIKLGRELKHEQL</sequence>
<dbReference type="InterPro" id="IPR013196">
    <property type="entry name" value="HTH_11"/>
</dbReference>
<evidence type="ECO:0000256" key="2">
    <source>
        <dbReference type="PROSITE-ProRule" id="PRU00703"/>
    </source>
</evidence>
<dbReference type="PANTHER" id="PTHR48108">
    <property type="entry name" value="CBS DOMAIN-CONTAINING PROTEIN CBSX2, CHLOROPLASTIC"/>
    <property type="match status" value="1"/>
</dbReference>
<dbReference type="InterPro" id="IPR016842">
    <property type="entry name" value="UCP026546_HTH-CBS"/>
</dbReference>
<dbReference type="Pfam" id="PF08279">
    <property type="entry name" value="HTH_11"/>
    <property type="match status" value="1"/>
</dbReference>
<dbReference type="InterPro" id="IPR051462">
    <property type="entry name" value="CBS_domain-containing"/>
</dbReference>
<evidence type="ECO:0000259" key="3">
    <source>
        <dbReference type="PROSITE" id="PS51371"/>
    </source>
</evidence>
<accession>A0A1J0A574</accession>
<dbReference type="STRING" id="519472.BHY08_04020"/>
<keyword evidence="2" id="KW-0129">CBS domain</keyword>
<protein>
    <submittedName>
        <fullName evidence="4">Transcriptional repressor CcpN</fullName>
    </submittedName>
</protein>
<dbReference type="Proteomes" id="UP000191200">
    <property type="component" value="Chromosome"/>
</dbReference>
<dbReference type="SUPFAM" id="SSF54631">
    <property type="entry name" value="CBS-domain pair"/>
    <property type="match status" value="1"/>
</dbReference>